<dbReference type="PANTHER" id="PTHR43649">
    <property type="entry name" value="ARABINOSE-BINDING PROTEIN-RELATED"/>
    <property type="match status" value="1"/>
</dbReference>
<dbReference type="RefSeq" id="WP_046169768.1">
    <property type="nucleotide sequence ID" value="NZ_FOMB01000035.1"/>
</dbReference>
<sequence length="584" mass="65021">MSRAVATLSDHELSRVIDFLRKIRAPFDSVVPGAKPDPYWNIVLELVDSHLKQKPLDISSLIDLSQASYGTGNRMIVKMIEDGLIVKVPRGPKHKTGFLAPSHDLIDSFIRYASQVKAHLAKTFGLRSGAETDEYYFGGSYFAAHIIAPVHGGDISSATLRNLHFLLHDDNYFVSMRNMWSDFRNDIGRKSSFDLRPLPELYSRAEVALSDPASAYDVVALNMPWLGRFAEAGLLASLDDILPQAPINPLDFHPTVWSTGRWNGKQYGIPIYCTIEILTARKDLFEQAHLAFPHSFDDTIAAARQLHRPEKEQYGVSWNGARGMTIAHAFMFFLASSQGSVIEIPPKSENWQDGFDPGTLRLKFNSEEGLAALDFMLQLREVSPPGVETFDAERNLECFMSGHAAMSYAWTMRAARLEYELSSKVKRRVAYLPPPVLKGRHVTAPVGGFLLTIPSYVSPERKREILNAIAWMASPEAMKAHVRNGFPVAPRFSVCADPEALASSPIVSFVDQMARRNELNTWSRPPVPAYVEIERILGDEIFAAVFEGKAPKNALADAENAAYRATRASRLVKSHATAALTHIR</sequence>
<evidence type="ECO:0000256" key="2">
    <source>
        <dbReference type="ARBA" id="ARBA00008520"/>
    </source>
</evidence>
<organism evidence="6 7">
    <name type="scientific">Devosia psychrophila</name>
    <dbReference type="NCBI Taxonomy" id="728005"/>
    <lineage>
        <taxon>Bacteria</taxon>
        <taxon>Pseudomonadati</taxon>
        <taxon>Pseudomonadota</taxon>
        <taxon>Alphaproteobacteria</taxon>
        <taxon>Hyphomicrobiales</taxon>
        <taxon>Devosiaceae</taxon>
        <taxon>Devosia</taxon>
    </lineage>
</organism>
<dbReference type="SUPFAM" id="SSF53850">
    <property type="entry name" value="Periplasmic binding protein-like II"/>
    <property type="match status" value="1"/>
</dbReference>
<comment type="similarity">
    <text evidence="2">Belongs to the bacterial solute-binding protein 1 family.</text>
</comment>
<dbReference type="InterPro" id="IPR006059">
    <property type="entry name" value="SBP"/>
</dbReference>
<dbReference type="EMBL" id="FOMB01000035">
    <property type="protein sequence ID" value="SFD26980.1"/>
    <property type="molecule type" value="Genomic_DNA"/>
</dbReference>
<evidence type="ECO:0000256" key="3">
    <source>
        <dbReference type="ARBA" id="ARBA00022448"/>
    </source>
</evidence>
<protein>
    <submittedName>
        <fullName evidence="6">Multiple sugar transport system substrate-binding protein</fullName>
    </submittedName>
</protein>
<evidence type="ECO:0000256" key="5">
    <source>
        <dbReference type="ARBA" id="ARBA00022764"/>
    </source>
</evidence>
<keyword evidence="4" id="KW-0732">Signal</keyword>
<keyword evidence="5" id="KW-0574">Periplasm</keyword>
<evidence type="ECO:0000256" key="4">
    <source>
        <dbReference type="ARBA" id="ARBA00022729"/>
    </source>
</evidence>
<name>A0A1I1R9G4_9HYPH</name>
<gene>
    <name evidence="6" type="ORF">SAMN04488059_1352</name>
</gene>
<keyword evidence="3" id="KW-0813">Transport</keyword>
<dbReference type="Gene3D" id="3.40.190.10">
    <property type="entry name" value="Periplasmic binding protein-like II"/>
    <property type="match status" value="2"/>
</dbReference>
<dbReference type="STRING" id="728005.SAMN04488059_1352"/>
<proteinExistence type="inferred from homology"/>
<comment type="subcellular location">
    <subcellularLocation>
        <location evidence="1">Periplasm</location>
    </subcellularLocation>
</comment>
<dbReference type="AlphaFoldDB" id="A0A1I1R9G4"/>
<reference evidence="6 7" key="1">
    <citation type="submission" date="2016-10" db="EMBL/GenBank/DDBJ databases">
        <authorList>
            <person name="de Groot N.N."/>
        </authorList>
    </citation>
    <scope>NUCLEOTIDE SEQUENCE [LARGE SCALE GENOMIC DNA]</scope>
    <source>
        <strain evidence="6 7">CGMCC 1.10210</strain>
    </source>
</reference>
<evidence type="ECO:0000256" key="1">
    <source>
        <dbReference type="ARBA" id="ARBA00004418"/>
    </source>
</evidence>
<dbReference type="PANTHER" id="PTHR43649:SF34">
    <property type="entry name" value="ABC TRANSPORTER PERIPLASMIC-BINDING PROTEIN YCJN-RELATED"/>
    <property type="match status" value="1"/>
</dbReference>
<accession>A0A1I1R9G4</accession>
<dbReference type="Proteomes" id="UP000182258">
    <property type="component" value="Unassembled WGS sequence"/>
</dbReference>
<keyword evidence="6" id="KW-0762">Sugar transport</keyword>
<evidence type="ECO:0000313" key="7">
    <source>
        <dbReference type="Proteomes" id="UP000182258"/>
    </source>
</evidence>
<dbReference type="OrthoDB" id="9770625at2"/>
<evidence type="ECO:0000313" key="6">
    <source>
        <dbReference type="EMBL" id="SFD26980.1"/>
    </source>
</evidence>
<dbReference type="Pfam" id="PF01547">
    <property type="entry name" value="SBP_bac_1"/>
    <property type="match status" value="1"/>
</dbReference>
<dbReference type="InterPro" id="IPR050490">
    <property type="entry name" value="Bact_solute-bd_prot1"/>
</dbReference>
<dbReference type="GO" id="GO:0042597">
    <property type="term" value="C:periplasmic space"/>
    <property type="evidence" value="ECO:0007669"/>
    <property type="project" value="UniProtKB-SubCell"/>
</dbReference>